<evidence type="ECO:0000313" key="3">
    <source>
        <dbReference type="Proteomes" id="UP001174909"/>
    </source>
</evidence>
<feature type="region of interest" description="Disordered" evidence="1">
    <location>
        <begin position="17"/>
        <end position="72"/>
    </location>
</feature>
<organism evidence="2 3">
    <name type="scientific">Geodia barretti</name>
    <name type="common">Barrett's horny sponge</name>
    <dbReference type="NCBI Taxonomy" id="519541"/>
    <lineage>
        <taxon>Eukaryota</taxon>
        <taxon>Metazoa</taxon>
        <taxon>Porifera</taxon>
        <taxon>Demospongiae</taxon>
        <taxon>Heteroscleromorpha</taxon>
        <taxon>Tetractinellida</taxon>
        <taxon>Astrophorina</taxon>
        <taxon>Geodiidae</taxon>
        <taxon>Geodia</taxon>
    </lineage>
</organism>
<proteinExistence type="predicted"/>
<dbReference type="Proteomes" id="UP001174909">
    <property type="component" value="Unassembled WGS sequence"/>
</dbReference>
<reference evidence="2" key="1">
    <citation type="submission" date="2023-03" db="EMBL/GenBank/DDBJ databases">
        <authorList>
            <person name="Steffen K."/>
            <person name="Cardenas P."/>
        </authorList>
    </citation>
    <scope>NUCLEOTIDE SEQUENCE</scope>
</reference>
<sequence>MTMLRLLVKGAVQGIKAADSCEDARKEHTSPDEATSLAAHSHERRRKEEEGGSHIYKQGSQQSADPLKDTPKLQQLMAFPILDG</sequence>
<dbReference type="AlphaFoldDB" id="A0AA35TQ34"/>
<name>A0AA35TQ34_GEOBA</name>
<keyword evidence="3" id="KW-1185">Reference proteome</keyword>
<gene>
    <name evidence="2" type="ORF">GBAR_LOCUS28644</name>
</gene>
<protein>
    <submittedName>
        <fullName evidence="2">Uncharacterized protein</fullName>
    </submittedName>
</protein>
<evidence type="ECO:0000313" key="2">
    <source>
        <dbReference type="EMBL" id="CAI8052363.1"/>
    </source>
</evidence>
<accession>A0AA35TQ34</accession>
<comment type="caution">
    <text evidence="2">The sequence shown here is derived from an EMBL/GenBank/DDBJ whole genome shotgun (WGS) entry which is preliminary data.</text>
</comment>
<evidence type="ECO:0000256" key="1">
    <source>
        <dbReference type="SAM" id="MobiDB-lite"/>
    </source>
</evidence>
<dbReference type="EMBL" id="CASHTH010004008">
    <property type="protein sequence ID" value="CAI8052363.1"/>
    <property type="molecule type" value="Genomic_DNA"/>
</dbReference>
<feature type="compositionally biased region" description="Basic and acidic residues" evidence="1">
    <location>
        <begin position="22"/>
        <end position="31"/>
    </location>
</feature>